<organism evidence="2 3">
    <name type="scientific">Deminuibacter soli</name>
    <dbReference type="NCBI Taxonomy" id="2291815"/>
    <lineage>
        <taxon>Bacteria</taxon>
        <taxon>Pseudomonadati</taxon>
        <taxon>Bacteroidota</taxon>
        <taxon>Chitinophagia</taxon>
        <taxon>Chitinophagales</taxon>
        <taxon>Chitinophagaceae</taxon>
        <taxon>Deminuibacter</taxon>
    </lineage>
</organism>
<dbReference type="SUPFAM" id="SSF53720">
    <property type="entry name" value="ALDH-like"/>
    <property type="match status" value="1"/>
</dbReference>
<name>A0A3E1NLT3_9BACT</name>
<dbReference type="InterPro" id="IPR008670">
    <property type="entry name" value="CoA_reduct_LuxC"/>
</dbReference>
<reference evidence="2 3" key="1">
    <citation type="submission" date="2018-08" db="EMBL/GenBank/DDBJ databases">
        <title>Chitinophagaceae sp. K23C18032701, a novel bacterium isolated from forest soil.</title>
        <authorList>
            <person name="Wang C."/>
        </authorList>
    </citation>
    <scope>NUCLEOTIDE SEQUENCE [LARGE SCALE GENOMIC DNA]</scope>
    <source>
        <strain evidence="2 3">K23C18032701</strain>
    </source>
</reference>
<accession>A0A3E1NLT3</accession>
<sequence>MTVQQRIDLLVRLGHYMQQPSDAWELVKERASRENAWFTPEFINLAVNQLCTAFLQQDKLTAWAAAYGVPVQQAHPKKVGIVMAGNIPLVGFHDLLAVFITGHYAVIKPSSKDDILLKHLVQQLASWDHSISESIQFADLLKGCDAYIATGSNNTGRYFDYYFGRFPHIIRRNRTSVAVLDGLETQNELSLLADDIQLYFGLGCRNVTKLYVPKDYDFLPLLDALKKYDYLLENHKYKHNYDYHLALLLMNSKYYMNNGNLVLTEHQAPFSPVSQVHFEYYTNRETLAATLHGNTDIQCVTGHHFIPFGQAQHPSLTDYADGVDTMAFLVEI</sequence>
<gene>
    <name evidence="2" type="ORF">DXN05_08900</name>
</gene>
<dbReference type="RefSeq" id="WP_116846864.1">
    <property type="nucleotide sequence ID" value="NZ_QTJU01000002.1"/>
</dbReference>
<dbReference type="InterPro" id="IPR016161">
    <property type="entry name" value="Ald_DH/histidinol_DH"/>
</dbReference>
<protein>
    <submittedName>
        <fullName evidence="2">Acyl-CoA reductase</fullName>
    </submittedName>
</protein>
<dbReference type="EMBL" id="QTJU01000002">
    <property type="protein sequence ID" value="RFM28877.1"/>
    <property type="molecule type" value="Genomic_DNA"/>
</dbReference>
<dbReference type="Proteomes" id="UP000261284">
    <property type="component" value="Unassembled WGS sequence"/>
</dbReference>
<evidence type="ECO:0000313" key="3">
    <source>
        <dbReference type="Proteomes" id="UP000261284"/>
    </source>
</evidence>
<dbReference type="AlphaFoldDB" id="A0A3E1NLT3"/>
<evidence type="ECO:0000313" key="2">
    <source>
        <dbReference type="EMBL" id="RFM28877.1"/>
    </source>
</evidence>
<dbReference type="OrthoDB" id="1522941at2"/>
<dbReference type="GO" id="GO:0008218">
    <property type="term" value="P:bioluminescence"/>
    <property type="evidence" value="ECO:0007669"/>
    <property type="project" value="InterPro"/>
</dbReference>
<evidence type="ECO:0000256" key="1">
    <source>
        <dbReference type="ARBA" id="ARBA00022857"/>
    </source>
</evidence>
<dbReference type="GO" id="GO:0003995">
    <property type="term" value="F:acyl-CoA dehydrogenase activity"/>
    <property type="evidence" value="ECO:0007669"/>
    <property type="project" value="InterPro"/>
</dbReference>
<proteinExistence type="predicted"/>
<comment type="caution">
    <text evidence="2">The sequence shown here is derived from an EMBL/GenBank/DDBJ whole genome shotgun (WGS) entry which is preliminary data.</text>
</comment>
<dbReference type="Pfam" id="PF05893">
    <property type="entry name" value="LuxC"/>
    <property type="match status" value="1"/>
</dbReference>
<keyword evidence="3" id="KW-1185">Reference proteome</keyword>
<keyword evidence="1" id="KW-0521">NADP</keyword>